<protein>
    <submittedName>
        <fullName evidence="1">Virulence factor BrkB-domain-containing protein</fullName>
    </submittedName>
</protein>
<evidence type="ECO:0000313" key="1">
    <source>
        <dbReference type="EMBL" id="KAI9449999.1"/>
    </source>
</evidence>
<organism evidence="1 2">
    <name type="scientific">Russula earlei</name>
    <dbReference type="NCBI Taxonomy" id="71964"/>
    <lineage>
        <taxon>Eukaryota</taxon>
        <taxon>Fungi</taxon>
        <taxon>Dikarya</taxon>
        <taxon>Basidiomycota</taxon>
        <taxon>Agaricomycotina</taxon>
        <taxon>Agaricomycetes</taxon>
        <taxon>Russulales</taxon>
        <taxon>Russulaceae</taxon>
        <taxon>Russula</taxon>
    </lineage>
</organism>
<sequence length="441" mass="49156">MALPAAVLFVFSIIPYLPDSASFKNELLGLFKDITPNSNTYKLLETLLNDLLKKHVGVFSFGFVLLMFYSSNAMMGIIRTFDRSVKETKAFFLHKRWRAIRLTTILILLLIASSLVLIGQQQLAGLLRNVFHAKKTKVTWWNSVRWIVIVAFLYYGIAFIYKFAPSVKKRWALFSPGAVLATALILLATVFFSFWVNNFAHYNKVYGSIGTVLILMILIYFNSLILLIGFELNVSIMYLEKEKNKPPVKTLMAGRLVAQQNIQSIAVGSTAPLVEVMMKDVSGKETSIKQSIGKNGVLVMFSCNTCPVVVKNQQRTKDIAAYAKQHNIGVIVINSNEAQRSADDSYAAMQTYAKQQGYTFSYVVDKDSKIADAYGASHTPEIFLVSNDGKIIYKGAIDDNPTDPSNVKKEYLKEAIDEVASGKPIAIKESKSIGCSIKRVS</sequence>
<dbReference type="Proteomes" id="UP001207468">
    <property type="component" value="Unassembled WGS sequence"/>
</dbReference>
<reference evidence="1" key="1">
    <citation type="submission" date="2021-03" db="EMBL/GenBank/DDBJ databases">
        <title>Evolutionary priming and transition to the ectomycorrhizal habit in an iconic lineage of mushroom-forming fungi: is preadaptation a requirement?</title>
        <authorList>
            <consortium name="DOE Joint Genome Institute"/>
            <person name="Looney B.P."/>
            <person name="Miyauchi S."/>
            <person name="Morin E."/>
            <person name="Drula E."/>
            <person name="Courty P.E."/>
            <person name="Chicoki N."/>
            <person name="Fauchery L."/>
            <person name="Kohler A."/>
            <person name="Kuo A."/>
            <person name="LaButti K."/>
            <person name="Pangilinan J."/>
            <person name="Lipzen A."/>
            <person name="Riley R."/>
            <person name="Andreopoulos W."/>
            <person name="He G."/>
            <person name="Johnson J."/>
            <person name="Barry K.W."/>
            <person name="Grigoriev I.V."/>
            <person name="Nagy L."/>
            <person name="Hibbett D."/>
            <person name="Henrissat B."/>
            <person name="Matheny P.B."/>
            <person name="Labbe J."/>
            <person name="Martin A.F."/>
        </authorList>
    </citation>
    <scope>NUCLEOTIDE SEQUENCE</scope>
    <source>
        <strain evidence="1">BPL698</strain>
    </source>
</reference>
<gene>
    <name evidence="1" type="ORF">F5148DRAFT_1291108</name>
</gene>
<accession>A0ACC0TWL0</accession>
<evidence type="ECO:0000313" key="2">
    <source>
        <dbReference type="Proteomes" id="UP001207468"/>
    </source>
</evidence>
<comment type="caution">
    <text evidence="1">The sequence shown here is derived from an EMBL/GenBank/DDBJ whole genome shotgun (WGS) entry which is preliminary data.</text>
</comment>
<name>A0ACC0TWL0_9AGAM</name>
<keyword evidence="2" id="KW-1185">Reference proteome</keyword>
<dbReference type="EMBL" id="JAGFNK010000459">
    <property type="protein sequence ID" value="KAI9449999.1"/>
    <property type="molecule type" value="Genomic_DNA"/>
</dbReference>
<proteinExistence type="predicted"/>